<dbReference type="OrthoDB" id="5298270at2"/>
<evidence type="ECO:0000313" key="6">
    <source>
        <dbReference type="Proteomes" id="UP000010074"/>
    </source>
</evidence>
<dbReference type="Gene3D" id="3.40.50.1390">
    <property type="entry name" value="Resolvase, N-terminal catalytic domain"/>
    <property type="match status" value="1"/>
</dbReference>
<dbReference type="HOGENOM" id="CLU_010686_8_2_7"/>
<dbReference type="PANTHER" id="PTHR30461:SF2">
    <property type="entry name" value="SERINE RECOMBINASE PINE-RELATED"/>
    <property type="match status" value="1"/>
</dbReference>
<reference evidence="5 6" key="1">
    <citation type="journal article" date="2012" name="BMC Genomics">
        <title>Genome analysis of a simultaneously predatory and prey-independent, novel Bdellovibrio bacteriovorus from the River Tiber, supports in silico predictions of both ancient and recent lateral gene transfer from diverse bacteria.</title>
        <authorList>
            <person name="Hobley L."/>
            <person name="Lerner T.R."/>
            <person name="Williams L.E."/>
            <person name="Lambert C."/>
            <person name="Till R."/>
            <person name="Milner D.S."/>
            <person name="Basford S.M."/>
            <person name="Capeness M.J."/>
            <person name="Fenton A.K."/>
            <person name="Atterbury R.J."/>
            <person name="Harris M.A."/>
            <person name="Sockett R.E."/>
        </authorList>
    </citation>
    <scope>NUCLEOTIDE SEQUENCE [LARGE SCALE GENOMIC DNA]</scope>
    <source>
        <strain evidence="5 6">Tiberius</strain>
    </source>
</reference>
<keyword evidence="1" id="KW-0238">DNA-binding</keyword>
<evidence type="ECO:0000313" key="5">
    <source>
        <dbReference type="EMBL" id="AFX99947.1"/>
    </source>
</evidence>
<dbReference type="GO" id="GO:0000150">
    <property type="term" value="F:DNA strand exchange activity"/>
    <property type="evidence" value="ECO:0007669"/>
    <property type="project" value="InterPro"/>
</dbReference>
<feature type="domain" description="Resolvase/invertase-type recombinase catalytic" evidence="4">
    <location>
        <begin position="3"/>
        <end position="147"/>
    </location>
</feature>
<keyword evidence="2" id="KW-0233">DNA recombination</keyword>
<feature type="region of interest" description="Disordered" evidence="3">
    <location>
        <begin position="195"/>
        <end position="239"/>
    </location>
</feature>
<dbReference type="PATRIC" id="fig|1069642.3.peg.233"/>
<sequence length="239" mass="26965">MKNAAIYARVSTSHHDQNPEVQLSTLRRFCRSREWKIEHEIIDHGYTGGNDKRPGLKRLMELAKCREIDAIVVLKMDRLFRSLKHLVTALDDFSALGIEFVAVTDNIDYTTPSGRLFVQVLGSLAEFEKALVRERTLLGLQHAKAKGKTLGRPRTIDSDVILSLDQEGCSQREIQKRTGVSKGTIWRVLKACPKNPSETSVKKPNDFNRQNSESECPTNERIVGTQKSDEKDKSSGNED</sequence>
<name>K7YQZ3_BDEBC</name>
<dbReference type="SMART" id="SM00857">
    <property type="entry name" value="Resolvase"/>
    <property type="match status" value="1"/>
</dbReference>
<dbReference type="InterPro" id="IPR006119">
    <property type="entry name" value="Resolv_N"/>
</dbReference>
<gene>
    <name evidence="5" type="ORF">Bdt_0239</name>
</gene>
<dbReference type="Gene3D" id="1.10.10.60">
    <property type="entry name" value="Homeodomain-like"/>
    <property type="match status" value="1"/>
</dbReference>
<evidence type="ECO:0000256" key="2">
    <source>
        <dbReference type="ARBA" id="ARBA00023172"/>
    </source>
</evidence>
<dbReference type="STRING" id="1069642.Bdt_0239"/>
<dbReference type="GO" id="GO:0003677">
    <property type="term" value="F:DNA binding"/>
    <property type="evidence" value="ECO:0007669"/>
    <property type="project" value="UniProtKB-KW"/>
</dbReference>
<evidence type="ECO:0000256" key="3">
    <source>
        <dbReference type="SAM" id="MobiDB-lite"/>
    </source>
</evidence>
<feature type="compositionally biased region" description="Basic and acidic residues" evidence="3">
    <location>
        <begin position="227"/>
        <end position="239"/>
    </location>
</feature>
<evidence type="ECO:0000256" key="1">
    <source>
        <dbReference type="ARBA" id="ARBA00023125"/>
    </source>
</evidence>
<proteinExistence type="predicted"/>
<dbReference type="PANTHER" id="PTHR30461">
    <property type="entry name" value="DNA-INVERTASE FROM LAMBDOID PROPHAGE"/>
    <property type="match status" value="1"/>
</dbReference>
<dbReference type="KEGG" id="bbat:Bdt_0239"/>
<evidence type="ECO:0000259" key="4">
    <source>
        <dbReference type="PROSITE" id="PS51736"/>
    </source>
</evidence>
<dbReference type="CDD" id="cd03768">
    <property type="entry name" value="SR_ResInv"/>
    <property type="match status" value="1"/>
</dbReference>
<dbReference type="Pfam" id="PF00239">
    <property type="entry name" value="Resolvase"/>
    <property type="match status" value="1"/>
</dbReference>
<dbReference type="AlphaFoldDB" id="K7YQZ3"/>
<dbReference type="Proteomes" id="UP000010074">
    <property type="component" value="Chromosome"/>
</dbReference>
<organism evidence="5 6">
    <name type="scientific">Bdellovibrio bacteriovorus str. Tiberius</name>
    <dbReference type="NCBI Taxonomy" id="1069642"/>
    <lineage>
        <taxon>Bacteria</taxon>
        <taxon>Pseudomonadati</taxon>
        <taxon>Bdellovibrionota</taxon>
        <taxon>Bdellovibrionia</taxon>
        <taxon>Bdellovibrionales</taxon>
        <taxon>Pseudobdellovibrionaceae</taxon>
        <taxon>Bdellovibrio</taxon>
    </lineage>
</organism>
<accession>K7YQZ3</accession>
<dbReference type="SUPFAM" id="SSF53041">
    <property type="entry name" value="Resolvase-like"/>
    <property type="match status" value="1"/>
</dbReference>
<dbReference type="InterPro" id="IPR036162">
    <property type="entry name" value="Resolvase-like_N_sf"/>
</dbReference>
<dbReference type="EMBL" id="CP002930">
    <property type="protein sequence ID" value="AFX99947.1"/>
    <property type="molecule type" value="Genomic_DNA"/>
</dbReference>
<dbReference type="PROSITE" id="PS51736">
    <property type="entry name" value="RECOMBINASES_3"/>
    <property type="match status" value="1"/>
</dbReference>
<dbReference type="InterPro" id="IPR050639">
    <property type="entry name" value="SSR_resolvase"/>
</dbReference>
<protein>
    <submittedName>
        <fullName evidence="5">Putative serine recombinase</fullName>
    </submittedName>
</protein>
<feature type="compositionally biased region" description="Polar residues" evidence="3">
    <location>
        <begin position="207"/>
        <end position="217"/>
    </location>
</feature>
<dbReference type="RefSeq" id="WP_015089434.1">
    <property type="nucleotide sequence ID" value="NC_019567.1"/>
</dbReference>